<dbReference type="PANTHER" id="PTHR42928:SF5">
    <property type="entry name" value="BLR1237 PROTEIN"/>
    <property type="match status" value="1"/>
</dbReference>
<evidence type="ECO:0000256" key="2">
    <source>
        <dbReference type="SAM" id="SignalP"/>
    </source>
</evidence>
<dbReference type="Pfam" id="PF03401">
    <property type="entry name" value="TctC"/>
    <property type="match status" value="1"/>
</dbReference>
<dbReference type="CDD" id="cd13578">
    <property type="entry name" value="PBP2_Bug27"/>
    <property type="match status" value="1"/>
</dbReference>
<dbReference type="PIRSF" id="PIRSF017082">
    <property type="entry name" value="YflP"/>
    <property type="match status" value="1"/>
</dbReference>
<dbReference type="EMBL" id="JAODYH010000004">
    <property type="protein sequence ID" value="MCT9811207.1"/>
    <property type="molecule type" value="Genomic_DNA"/>
</dbReference>
<feature type="signal peptide" evidence="2">
    <location>
        <begin position="1"/>
        <end position="22"/>
    </location>
</feature>
<keyword evidence="2" id="KW-0732">Signal</keyword>
<sequence length="321" mass="33427">MPKRLLLCALLASALAAPAAFADPAFPSKPVRIIVPQTPGGASDALARIVAQKLGEKWGQPVVVENRPGAGGNVGMEAVAAAAPNGYVLLMSYVGTQAINGALYRKLSFDPVQGFAPVATLATLPFVLVVKPDAPFRSVVELAQAARTARITYGSAGNGSVNHLLGEMFNTAAHIKLVHIPYRGAAPALQDLMGGQIQLVFTSLPSVAGALKSGSLRPIAVTSARRATGFASIPTIAEAGFQDFDVNPWFGLMAPQRTPPAVVAKINQDVNDVLRSPELVASFAAQGAEPYATQPEEFSRLLQADALKWGAVVRSSGAQVD</sequence>
<dbReference type="SUPFAM" id="SSF53850">
    <property type="entry name" value="Periplasmic binding protein-like II"/>
    <property type="match status" value="1"/>
</dbReference>
<comment type="similarity">
    <text evidence="1">Belongs to the UPF0065 (bug) family.</text>
</comment>
<protein>
    <submittedName>
        <fullName evidence="3">Tripartite tricarboxylate transporter substrate binding protein</fullName>
    </submittedName>
</protein>
<dbReference type="PANTHER" id="PTHR42928">
    <property type="entry name" value="TRICARBOXYLATE-BINDING PROTEIN"/>
    <property type="match status" value="1"/>
</dbReference>
<organism evidence="3 4">
    <name type="scientific">Acidovorax bellezanensis</name>
    <dbReference type="NCBI Taxonomy" id="2976702"/>
    <lineage>
        <taxon>Bacteria</taxon>
        <taxon>Pseudomonadati</taxon>
        <taxon>Pseudomonadota</taxon>
        <taxon>Betaproteobacteria</taxon>
        <taxon>Burkholderiales</taxon>
        <taxon>Comamonadaceae</taxon>
        <taxon>Acidovorax</taxon>
    </lineage>
</organism>
<dbReference type="Proteomes" id="UP001525968">
    <property type="component" value="Unassembled WGS sequence"/>
</dbReference>
<dbReference type="InterPro" id="IPR005064">
    <property type="entry name" value="BUG"/>
</dbReference>
<comment type="caution">
    <text evidence="3">The sequence shown here is derived from an EMBL/GenBank/DDBJ whole genome shotgun (WGS) entry which is preliminary data.</text>
</comment>
<name>A0ABT2PPS6_9BURK</name>
<gene>
    <name evidence="3" type="ORF">N0K08_11220</name>
</gene>
<dbReference type="InterPro" id="IPR042100">
    <property type="entry name" value="Bug_dom1"/>
</dbReference>
<evidence type="ECO:0000256" key="1">
    <source>
        <dbReference type="ARBA" id="ARBA00006987"/>
    </source>
</evidence>
<keyword evidence="4" id="KW-1185">Reference proteome</keyword>
<dbReference type="RefSeq" id="WP_261500412.1">
    <property type="nucleotide sequence ID" value="NZ_JAODYH010000004.1"/>
</dbReference>
<dbReference type="Gene3D" id="3.40.190.150">
    <property type="entry name" value="Bordetella uptake gene, domain 1"/>
    <property type="match status" value="1"/>
</dbReference>
<accession>A0ABT2PPS6</accession>
<proteinExistence type="inferred from homology"/>
<evidence type="ECO:0000313" key="3">
    <source>
        <dbReference type="EMBL" id="MCT9811207.1"/>
    </source>
</evidence>
<dbReference type="Gene3D" id="3.40.190.10">
    <property type="entry name" value="Periplasmic binding protein-like II"/>
    <property type="match status" value="1"/>
</dbReference>
<evidence type="ECO:0000313" key="4">
    <source>
        <dbReference type="Proteomes" id="UP001525968"/>
    </source>
</evidence>
<feature type="chain" id="PRO_5045999790" evidence="2">
    <location>
        <begin position="23"/>
        <end position="321"/>
    </location>
</feature>
<reference evidence="3 4" key="1">
    <citation type="submission" date="2022-09" db="EMBL/GenBank/DDBJ databases">
        <title>Draft genome of isolate Be4.</title>
        <authorList>
            <person name="Sanchez-Castro I."/>
            <person name="Martinez-Rodriguez P."/>
            <person name="Descostes M."/>
            <person name="Merroun M."/>
        </authorList>
    </citation>
    <scope>NUCLEOTIDE SEQUENCE [LARGE SCALE GENOMIC DNA]</scope>
    <source>
        <strain evidence="3 4">Be4</strain>
    </source>
</reference>